<proteinExistence type="predicted"/>
<dbReference type="EMBL" id="JAEDAQ010000082">
    <property type="protein sequence ID" value="MBH9582179.1"/>
    <property type="molecule type" value="Genomic_DNA"/>
</dbReference>
<reference evidence="1 2" key="1">
    <citation type="submission" date="2020-12" db="EMBL/GenBank/DDBJ databases">
        <title>Genomic analysis of Staphylococcus felis from a cat with skin infection.</title>
        <authorList>
            <person name="Aslantas O."/>
            <person name="Keskin O."/>
            <person name="Buyukaltay K."/>
            <person name="Gullu Yucetepe A."/>
        </authorList>
    </citation>
    <scope>NUCLEOTIDE SEQUENCE [LARGE SCALE GENOMIC DNA]</scope>
    <source>
        <strain evidence="1 2">HARRANVET</strain>
    </source>
</reference>
<dbReference type="Proteomes" id="UP000597038">
    <property type="component" value="Unassembled WGS sequence"/>
</dbReference>
<name>A0ABS0QSF3_9STAP</name>
<protein>
    <submittedName>
        <fullName evidence="1">Uncharacterized protein</fullName>
    </submittedName>
</protein>
<comment type="caution">
    <text evidence="1">The sequence shown here is derived from an EMBL/GenBank/DDBJ whole genome shotgun (WGS) entry which is preliminary data.</text>
</comment>
<organism evidence="1 2">
    <name type="scientific">Staphylococcus felis</name>
    <dbReference type="NCBI Taxonomy" id="46127"/>
    <lineage>
        <taxon>Bacteria</taxon>
        <taxon>Bacillati</taxon>
        <taxon>Bacillota</taxon>
        <taxon>Bacilli</taxon>
        <taxon>Bacillales</taxon>
        <taxon>Staphylococcaceae</taxon>
        <taxon>Staphylococcus</taxon>
    </lineage>
</organism>
<evidence type="ECO:0000313" key="1">
    <source>
        <dbReference type="EMBL" id="MBH9582179.1"/>
    </source>
</evidence>
<accession>A0ABS0QSF3</accession>
<keyword evidence="2" id="KW-1185">Reference proteome</keyword>
<sequence>DLNSFNGIYVGLFYIDPTKHSAKMTRELARELNLFAADNFARAAFTQNVKEIMYISGSKFDHETVSQHRAYVTPVRTTSKKMNRPHISV</sequence>
<feature type="non-terminal residue" evidence="1">
    <location>
        <position position="1"/>
    </location>
</feature>
<feature type="non-terminal residue" evidence="1">
    <location>
        <position position="89"/>
    </location>
</feature>
<gene>
    <name evidence="1" type="ORF">I9026_12565</name>
</gene>
<evidence type="ECO:0000313" key="2">
    <source>
        <dbReference type="Proteomes" id="UP000597038"/>
    </source>
</evidence>